<dbReference type="Proteomes" id="UP000664698">
    <property type="component" value="Unassembled WGS sequence"/>
</dbReference>
<protein>
    <submittedName>
        <fullName evidence="1">Uncharacterized protein</fullName>
    </submittedName>
</protein>
<dbReference type="PROSITE" id="PS51257">
    <property type="entry name" value="PROKAR_LIPOPROTEIN"/>
    <property type="match status" value="1"/>
</dbReference>
<accession>A0ABS3BVZ3</accession>
<evidence type="ECO:0000313" key="2">
    <source>
        <dbReference type="Proteomes" id="UP000664698"/>
    </source>
</evidence>
<reference evidence="1 2" key="1">
    <citation type="submission" date="2021-03" db="EMBL/GenBank/DDBJ databases">
        <title>novel species isolated from a fishpond in China.</title>
        <authorList>
            <person name="Lu H."/>
            <person name="Cai Z."/>
        </authorList>
    </citation>
    <scope>NUCLEOTIDE SEQUENCE [LARGE SCALE GENOMIC DNA]</scope>
    <source>
        <strain evidence="1 2">JCM 31546</strain>
    </source>
</reference>
<organism evidence="1 2">
    <name type="scientific">Algoriphagus aestuariicola</name>
    <dbReference type="NCBI Taxonomy" id="1852016"/>
    <lineage>
        <taxon>Bacteria</taxon>
        <taxon>Pseudomonadati</taxon>
        <taxon>Bacteroidota</taxon>
        <taxon>Cytophagia</taxon>
        <taxon>Cytophagales</taxon>
        <taxon>Cyclobacteriaceae</taxon>
        <taxon>Algoriphagus</taxon>
    </lineage>
</organism>
<keyword evidence="2" id="KW-1185">Reference proteome</keyword>
<dbReference type="RefSeq" id="WP_206570494.1">
    <property type="nucleotide sequence ID" value="NZ_JAFKCW010000004.1"/>
</dbReference>
<proteinExistence type="predicted"/>
<dbReference type="EMBL" id="JAFKCW010000004">
    <property type="protein sequence ID" value="MBN7802476.1"/>
    <property type="molecule type" value="Genomic_DNA"/>
</dbReference>
<name>A0ABS3BVZ3_9BACT</name>
<gene>
    <name evidence="1" type="ORF">J0A67_16500</name>
</gene>
<sequence>MKNPNVVSLFLFLLLSFSSCEKEQDPIYQPLIGQFESSSAERQVANEEYVTVYSFSKSGDLEIERFIRNSESGNFIRWESFEKAKFRATISTIIVESNEFYHAPYSITAEPITNKEELQKNNAVRSSYEIHYELRNDGNEFFIPGFQYSDIYQPDLSYKRI</sequence>
<evidence type="ECO:0000313" key="1">
    <source>
        <dbReference type="EMBL" id="MBN7802476.1"/>
    </source>
</evidence>
<comment type="caution">
    <text evidence="1">The sequence shown here is derived from an EMBL/GenBank/DDBJ whole genome shotgun (WGS) entry which is preliminary data.</text>
</comment>